<protein>
    <submittedName>
        <fullName evidence="2">Uncharacterized protein</fullName>
    </submittedName>
</protein>
<name>A0A4C1T160_EUMVA</name>
<dbReference type="AlphaFoldDB" id="A0A4C1T160"/>
<proteinExistence type="predicted"/>
<sequence length="121" mass="13001">MKRGFIYSVVCSAETGGARGAARGQRRRRPRQRGRVERGRGEEIRIDLTSLVGGVGTDCVNHTVNIQGDSVQLATFKGFVPLGVGYHNSTQDRLAGFTAPAFSAVSCRAAPRRIHGSDISD</sequence>
<reference evidence="2 3" key="1">
    <citation type="journal article" date="2019" name="Commun. Biol.">
        <title>The bagworm genome reveals a unique fibroin gene that provides high tensile strength.</title>
        <authorList>
            <person name="Kono N."/>
            <person name="Nakamura H."/>
            <person name="Ohtoshi R."/>
            <person name="Tomita M."/>
            <person name="Numata K."/>
            <person name="Arakawa K."/>
        </authorList>
    </citation>
    <scope>NUCLEOTIDE SEQUENCE [LARGE SCALE GENOMIC DNA]</scope>
</reference>
<keyword evidence="3" id="KW-1185">Reference proteome</keyword>
<organism evidence="2 3">
    <name type="scientific">Eumeta variegata</name>
    <name type="common">Bagworm moth</name>
    <name type="synonym">Eumeta japonica</name>
    <dbReference type="NCBI Taxonomy" id="151549"/>
    <lineage>
        <taxon>Eukaryota</taxon>
        <taxon>Metazoa</taxon>
        <taxon>Ecdysozoa</taxon>
        <taxon>Arthropoda</taxon>
        <taxon>Hexapoda</taxon>
        <taxon>Insecta</taxon>
        <taxon>Pterygota</taxon>
        <taxon>Neoptera</taxon>
        <taxon>Endopterygota</taxon>
        <taxon>Lepidoptera</taxon>
        <taxon>Glossata</taxon>
        <taxon>Ditrysia</taxon>
        <taxon>Tineoidea</taxon>
        <taxon>Psychidae</taxon>
        <taxon>Oiketicinae</taxon>
        <taxon>Eumeta</taxon>
    </lineage>
</organism>
<feature type="compositionally biased region" description="Basic residues" evidence="1">
    <location>
        <begin position="24"/>
        <end position="33"/>
    </location>
</feature>
<dbReference type="Proteomes" id="UP000299102">
    <property type="component" value="Unassembled WGS sequence"/>
</dbReference>
<feature type="region of interest" description="Disordered" evidence="1">
    <location>
        <begin position="16"/>
        <end position="40"/>
    </location>
</feature>
<dbReference type="EMBL" id="BGZK01000025">
    <property type="protein sequence ID" value="GBP07188.1"/>
    <property type="molecule type" value="Genomic_DNA"/>
</dbReference>
<evidence type="ECO:0000313" key="3">
    <source>
        <dbReference type="Proteomes" id="UP000299102"/>
    </source>
</evidence>
<evidence type="ECO:0000256" key="1">
    <source>
        <dbReference type="SAM" id="MobiDB-lite"/>
    </source>
</evidence>
<evidence type="ECO:0000313" key="2">
    <source>
        <dbReference type="EMBL" id="GBP07188.1"/>
    </source>
</evidence>
<accession>A0A4C1T160</accession>
<gene>
    <name evidence="2" type="ORF">EVAR_92089_1</name>
</gene>
<comment type="caution">
    <text evidence="2">The sequence shown here is derived from an EMBL/GenBank/DDBJ whole genome shotgun (WGS) entry which is preliminary data.</text>
</comment>